<feature type="active site" description="For GATase activity" evidence="9">
    <location>
        <position position="2"/>
    </location>
</feature>
<gene>
    <name evidence="12" type="primary">asnB</name>
    <name evidence="12" type="ORF">FYJ84_11635</name>
</gene>
<comment type="caution">
    <text evidence="12">The sequence shown here is derived from an EMBL/GenBank/DDBJ whole genome shotgun (WGS) entry which is preliminary data.</text>
</comment>
<dbReference type="InterPro" id="IPR006426">
    <property type="entry name" value="Asn_synth_AEB"/>
</dbReference>
<evidence type="ECO:0000256" key="10">
    <source>
        <dbReference type="PIRSR" id="PIRSR001589-2"/>
    </source>
</evidence>
<evidence type="ECO:0000256" key="4">
    <source>
        <dbReference type="ARBA" id="ARBA00022741"/>
    </source>
</evidence>
<comment type="catalytic activity">
    <reaction evidence="8">
        <text>L-aspartate + L-glutamine + ATP + H2O = L-asparagine + L-glutamate + AMP + diphosphate + H(+)</text>
        <dbReference type="Rhea" id="RHEA:12228"/>
        <dbReference type="ChEBI" id="CHEBI:15377"/>
        <dbReference type="ChEBI" id="CHEBI:15378"/>
        <dbReference type="ChEBI" id="CHEBI:29985"/>
        <dbReference type="ChEBI" id="CHEBI:29991"/>
        <dbReference type="ChEBI" id="CHEBI:30616"/>
        <dbReference type="ChEBI" id="CHEBI:33019"/>
        <dbReference type="ChEBI" id="CHEBI:58048"/>
        <dbReference type="ChEBI" id="CHEBI:58359"/>
        <dbReference type="ChEBI" id="CHEBI:456215"/>
        <dbReference type="EC" id="6.3.5.4"/>
    </reaction>
</comment>
<keyword evidence="5 10" id="KW-0067">ATP-binding</keyword>
<keyword evidence="9" id="KW-0028">Amino-acid biosynthesis</keyword>
<dbReference type="InterPro" id="IPR001962">
    <property type="entry name" value="Asn_synthase"/>
</dbReference>
<dbReference type="InterPro" id="IPR033738">
    <property type="entry name" value="AsnB_N"/>
</dbReference>
<evidence type="ECO:0000256" key="3">
    <source>
        <dbReference type="ARBA" id="ARBA00012737"/>
    </source>
</evidence>
<name>A0A6I2UJ64_9FIRM</name>
<dbReference type="CDD" id="cd01991">
    <property type="entry name" value="Asn_synthase_B_C"/>
    <property type="match status" value="1"/>
</dbReference>
<dbReference type="SUPFAM" id="SSF52402">
    <property type="entry name" value="Adenine nucleotide alpha hydrolases-like"/>
    <property type="match status" value="1"/>
</dbReference>
<dbReference type="EC" id="6.3.5.4" evidence="3"/>
<evidence type="ECO:0000313" key="12">
    <source>
        <dbReference type="EMBL" id="MSU09630.1"/>
    </source>
</evidence>
<organism evidence="12 13">
    <name type="scientific">Anaerovibrio slackiae</name>
    <dbReference type="NCBI Taxonomy" id="2652309"/>
    <lineage>
        <taxon>Bacteria</taxon>
        <taxon>Bacillati</taxon>
        <taxon>Bacillota</taxon>
        <taxon>Negativicutes</taxon>
        <taxon>Selenomonadales</taxon>
        <taxon>Selenomonadaceae</taxon>
        <taxon>Anaerovibrio</taxon>
    </lineage>
</organism>
<sequence>MCGIAALFSMHSIEKQNIQKMTDIIIHRGPDAFGHEYFESDKWHLGHRRLSILDVSNAGKQPMSYLDNRYWITYNGEIYNYVELRKELENFGYIFRSNTDTEVIMAAYDYWGKDCLAHFNGMWAFVLLDIVCRKIFVSRDRFGVKPLYYWHSSDGVLAFASEIKQFTVLDGWQAKLNPQRAYDFLVWGQFDHTDETMFSGVYQIRRGEAVELNLDELDSFSEKLTVYSWYELQCKEFKGSFDEAADEFRNLLIDAVSLRLRSDVQVGSCLSGGLDSSSIVCIINDLLSQSGKSNIQYTVSAGAKVKRYDESEYIDAVLSERKINGYYVYPEFGTLFDMLDDINWHMEEPFGSTSIYAQWQVYKEAHNRGLTVMLDGQGADESLLGYHNSFGVQFAGLFRNMHFIKLLTEIKACTRIHGYGLSFVIKGILSNILPEYGLNKLRRIYSGGGNRPDWINIDGLGVDEISPNIYTGRKTTSLRELSYSELMASNLQMLLHYADRDSMAHSVETRLPFLDYRLVEFILGLPDDYKLSKGITKNVLRESMKNILPQKVRLRMTKLGFVTPEEVWMRENSEFFTTKLKESIELSNGLLNNNCLRLWHDFLNNNRAFDFKFWEMISFANWMNRFSVKL</sequence>
<evidence type="ECO:0000313" key="13">
    <source>
        <dbReference type="Proteomes" id="UP000433181"/>
    </source>
</evidence>
<dbReference type="InterPro" id="IPR014729">
    <property type="entry name" value="Rossmann-like_a/b/a_fold"/>
</dbReference>
<dbReference type="InterPro" id="IPR051786">
    <property type="entry name" value="ASN_synthetase/amidase"/>
</dbReference>
<dbReference type="Pfam" id="PF00733">
    <property type="entry name" value="Asn_synthase"/>
    <property type="match status" value="1"/>
</dbReference>
<dbReference type="PANTHER" id="PTHR43284:SF1">
    <property type="entry name" value="ASPARAGINE SYNTHETASE"/>
    <property type="match status" value="1"/>
</dbReference>
<dbReference type="Gene3D" id="3.40.50.620">
    <property type="entry name" value="HUPs"/>
    <property type="match status" value="1"/>
</dbReference>
<accession>A0A6I2UJ64</accession>
<evidence type="ECO:0000256" key="8">
    <source>
        <dbReference type="ARBA" id="ARBA00048741"/>
    </source>
</evidence>
<keyword evidence="12" id="KW-0436">Ligase</keyword>
<dbReference type="NCBIfam" id="TIGR01536">
    <property type="entry name" value="asn_synth_AEB"/>
    <property type="match status" value="1"/>
</dbReference>
<proteinExistence type="inferred from homology"/>
<dbReference type="PROSITE" id="PS51278">
    <property type="entry name" value="GATASE_TYPE_2"/>
    <property type="match status" value="1"/>
</dbReference>
<evidence type="ECO:0000256" key="9">
    <source>
        <dbReference type="PIRSR" id="PIRSR001589-1"/>
    </source>
</evidence>
<keyword evidence="4 10" id="KW-0547">Nucleotide-binding</keyword>
<dbReference type="SUPFAM" id="SSF56235">
    <property type="entry name" value="N-terminal nucleophile aminohydrolases (Ntn hydrolases)"/>
    <property type="match status" value="1"/>
</dbReference>
<comment type="pathway">
    <text evidence="1">Amino-acid biosynthesis; L-asparagine biosynthesis; L-asparagine from L-aspartate (L-Gln route): step 1/1.</text>
</comment>
<dbReference type="AlphaFoldDB" id="A0A6I2UJ64"/>
<dbReference type="CDD" id="cd00712">
    <property type="entry name" value="AsnB"/>
    <property type="match status" value="1"/>
</dbReference>
<protein>
    <recommendedName>
        <fullName evidence="3">asparagine synthase (glutamine-hydrolyzing)</fullName>
        <ecNumber evidence="3">6.3.5.4</ecNumber>
    </recommendedName>
</protein>
<dbReference type="RefSeq" id="WP_154407798.1">
    <property type="nucleotide sequence ID" value="NZ_VUNR01000028.1"/>
</dbReference>
<evidence type="ECO:0000259" key="11">
    <source>
        <dbReference type="PROSITE" id="PS51278"/>
    </source>
</evidence>
<dbReference type="GO" id="GO:0006529">
    <property type="term" value="P:asparagine biosynthetic process"/>
    <property type="evidence" value="ECO:0007669"/>
    <property type="project" value="UniProtKB-KW"/>
</dbReference>
<feature type="domain" description="Glutamine amidotransferase type-2" evidence="11">
    <location>
        <begin position="2"/>
        <end position="215"/>
    </location>
</feature>
<evidence type="ECO:0000256" key="5">
    <source>
        <dbReference type="ARBA" id="ARBA00022840"/>
    </source>
</evidence>
<dbReference type="GeneID" id="96779580"/>
<keyword evidence="7 9" id="KW-0315">Glutamine amidotransferase</keyword>
<dbReference type="PANTHER" id="PTHR43284">
    <property type="entry name" value="ASPARAGINE SYNTHETASE (GLUTAMINE-HYDROLYZING)"/>
    <property type="match status" value="1"/>
</dbReference>
<evidence type="ECO:0000256" key="2">
    <source>
        <dbReference type="ARBA" id="ARBA00005752"/>
    </source>
</evidence>
<dbReference type="Pfam" id="PF13537">
    <property type="entry name" value="GATase_7"/>
    <property type="match status" value="1"/>
</dbReference>
<dbReference type="EMBL" id="VUNR01000028">
    <property type="protein sequence ID" value="MSU09630.1"/>
    <property type="molecule type" value="Genomic_DNA"/>
</dbReference>
<dbReference type="GO" id="GO:0005524">
    <property type="term" value="F:ATP binding"/>
    <property type="evidence" value="ECO:0007669"/>
    <property type="project" value="UniProtKB-KW"/>
</dbReference>
<comment type="similarity">
    <text evidence="2">Belongs to the asparagine synthetase family.</text>
</comment>
<dbReference type="Proteomes" id="UP000433181">
    <property type="component" value="Unassembled WGS sequence"/>
</dbReference>
<evidence type="ECO:0000256" key="6">
    <source>
        <dbReference type="ARBA" id="ARBA00022888"/>
    </source>
</evidence>
<keyword evidence="6 9" id="KW-0061">Asparagine biosynthesis</keyword>
<evidence type="ECO:0000256" key="1">
    <source>
        <dbReference type="ARBA" id="ARBA00005187"/>
    </source>
</evidence>
<reference evidence="12 13" key="1">
    <citation type="submission" date="2019-08" db="EMBL/GenBank/DDBJ databases">
        <title>In-depth cultivation of the pig gut microbiome towards novel bacterial diversity and tailored functional studies.</title>
        <authorList>
            <person name="Wylensek D."/>
            <person name="Hitch T.C.A."/>
            <person name="Clavel T."/>
        </authorList>
    </citation>
    <scope>NUCLEOTIDE SEQUENCE [LARGE SCALE GENOMIC DNA]</scope>
    <source>
        <strain evidence="12 13">WCA-693-APC-5D-A</strain>
    </source>
</reference>
<dbReference type="InterPro" id="IPR029055">
    <property type="entry name" value="Ntn_hydrolases_N"/>
</dbReference>
<dbReference type="GO" id="GO:0004066">
    <property type="term" value="F:asparagine synthase (glutamine-hydrolyzing) activity"/>
    <property type="evidence" value="ECO:0007669"/>
    <property type="project" value="UniProtKB-EC"/>
</dbReference>
<dbReference type="InterPro" id="IPR017932">
    <property type="entry name" value="GATase_2_dom"/>
</dbReference>
<feature type="binding site" evidence="10">
    <location>
        <position position="100"/>
    </location>
    <ligand>
        <name>L-glutamine</name>
        <dbReference type="ChEBI" id="CHEBI:58359"/>
    </ligand>
</feature>
<keyword evidence="13" id="KW-1185">Reference proteome</keyword>
<dbReference type="PIRSF" id="PIRSF001589">
    <property type="entry name" value="Asn_synthetase_glu-h"/>
    <property type="match status" value="1"/>
</dbReference>
<evidence type="ECO:0000256" key="7">
    <source>
        <dbReference type="ARBA" id="ARBA00022962"/>
    </source>
</evidence>
<dbReference type="Gene3D" id="3.60.20.10">
    <property type="entry name" value="Glutamine Phosphoribosylpyrophosphate, subunit 1, domain 1"/>
    <property type="match status" value="1"/>
</dbReference>